<evidence type="ECO:0000313" key="11">
    <source>
        <dbReference type="Proteomes" id="UP000244810"/>
    </source>
</evidence>
<dbReference type="PRINTS" id="PR01463">
    <property type="entry name" value="EAGCHANLFMLY"/>
</dbReference>
<evidence type="ECO:0000256" key="8">
    <source>
        <dbReference type="SAM" id="Phobius"/>
    </source>
</evidence>
<evidence type="ECO:0000256" key="1">
    <source>
        <dbReference type="ARBA" id="ARBA00004141"/>
    </source>
</evidence>
<protein>
    <submittedName>
        <fullName evidence="10">Ion transporter</fullName>
    </submittedName>
</protein>
<keyword evidence="4 8" id="KW-1133">Transmembrane helix</keyword>
<dbReference type="OrthoDB" id="9799090at2"/>
<comment type="subcellular location">
    <subcellularLocation>
        <location evidence="1">Membrane</location>
        <topology evidence="1">Multi-pass membrane protein</topology>
    </subcellularLocation>
</comment>
<feature type="transmembrane region" description="Helical" evidence="8">
    <location>
        <begin position="169"/>
        <end position="188"/>
    </location>
</feature>
<dbReference type="SUPFAM" id="SSF81324">
    <property type="entry name" value="Voltage-gated potassium channels"/>
    <property type="match status" value="1"/>
</dbReference>
<dbReference type="EMBL" id="QDDR01000010">
    <property type="protein sequence ID" value="PVE46189.1"/>
    <property type="molecule type" value="Genomic_DNA"/>
</dbReference>
<evidence type="ECO:0000256" key="7">
    <source>
        <dbReference type="ARBA" id="ARBA00023303"/>
    </source>
</evidence>
<dbReference type="GO" id="GO:0005249">
    <property type="term" value="F:voltage-gated potassium channel activity"/>
    <property type="evidence" value="ECO:0007669"/>
    <property type="project" value="InterPro"/>
</dbReference>
<comment type="caution">
    <text evidence="10">The sequence shown here is derived from an EMBL/GenBank/DDBJ whole genome shotgun (WGS) entry which is preliminary data.</text>
</comment>
<dbReference type="AlphaFoldDB" id="A0A2T7UNI4"/>
<dbReference type="RefSeq" id="WP_107751988.1">
    <property type="nucleotide sequence ID" value="NZ_QBKF01000005.1"/>
</dbReference>
<accession>A0A2T7UNI4</accession>
<keyword evidence="6 8" id="KW-0472">Membrane</keyword>
<name>A0A2T7UNI4_9RHOB</name>
<dbReference type="GO" id="GO:0001508">
    <property type="term" value="P:action potential"/>
    <property type="evidence" value="ECO:0007669"/>
    <property type="project" value="TreeGrafter"/>
</dbReference>
<feature type="transmembrane region" description="Helical" evidence="8">
    <location>
        <begin position="25"/>
        <end position="48"/>
    </location>
</feature>
<dbReference type="InterPro" id="IPR013099">
    <property type="entry name" value="K_chnl_dom"/>
</dbReference>
<evidence type="ECO:0000256" key="6">
    <source>
        <dbReference type="ARBA" id="ARBA00023136"/>
    </source>
</evidence>
<evidence type="ECO:0000256" key="4">
    <source>
        <dbReference type="ARBA" id="ARBA00022989"/>
    </source>
</evidence>
<keyword evidence="2" id="KW-0813">Transport</keyword>
<evidence type="ECO:0000259" key="9">
    <source>
        <dbReference type="Pfam" id="PF07885"/>
    </source>
</evidence>
<evidence type="ECO:0000256" key="5">
    <source>
        <dbReference type="ARBA" id="ARBA00023065"/>
    </source>
</evidence>
<dbReference type="InterPro" id="IPR028325">
    <property type="entry name" value="VG_K_chnl"/>
</dbReference>
<feature type="transmembrane region" description="Helical" evidence="8">
    <location>
        <begin position="200"/>
        <end position="221"/>
    </location>
</feature>
<keyword evidence="7" id="KW-0407">Ion channel</keyword>
<reference evidence="10 11" key="1">
    <citation type="journal article" date="2011" name="Syst. Appl. Microbiol.">
        <title>Defluviimonas denitrificans gen. nov., sp. nov., and Pararhodobacter aggregans gen. nov., sp. nov., non-phototrophic Rhodobacteraceae from the biofilter of a marine aquaculture.</title>
        <authorList>
            <person name="Foesel B.U."/>
            <person name="Drake H.L."/>
            <person name="Schramm A."/>
        </authorList>
    </citation>
    <scope>NUCLEOTIDE SEQUENCE [LARGE SCALE GENOMIC DNA]</scope>
    <source>
        <strain evidence="10 11">D1-19</strain>
    </source>
</reference>
<dbReference type="InterPro" id="IPR027359">
    <property type="entry name" value="Volt_channel_dom_sf"/>
</dbReference>
<keyword evidence="3 8" id="KW-0812">Transmembrane</keyword>
<sequence>MRERSRLFRRVRILYRGRTEYAKRFRYGLIVFDVASILYFIIAAALPYSGWVTAINLGLGLVILLDFLARLWVDDNRRRMLLRIYTIADIVVLLSLLVAPFLSHDITFLRILRGLRLLHSYHLITDLRRDWKLFRRHEETFVAGLHLFVFLFVTTSLAFALFFPAHTGFAAYVDALYFTVATLTTTGFGDITLHTTGGKLFSVAVMVVGVALFVQFARALFQPPKVRYECPTCGLNRHDPDAVHCKHCGEQLKITTSGYRD</sequence>
<gene>
    <name evidence="10" type="ORF">DDE23_17555</name>
</gene>
<dbReference type="PANTHER" id="PTHR11537">
    <property type="entry name" value="VOLTAGE-GATED POTASSIUM CHANNEL"/>
    <property type="match status" value="1"/>
</dbReference>
<dbReference type="Gene3D" id="1.10.287.70">
    <property type="match status" value="1"/>
</dbReference>
<keyword evidence="5" id="KW-0406">Ion transport</keyword>
<feature type="domain" description="Potassium channel" evidence="9">
    <location>
        <begin position="154"/>
        <end position="221"/>
    </location>
</feature>
<evidence type="ECO:0000256" key="2">
    <source>
        <dbReference type="ARBA" id="ARBA00022448"/>
    </source>
</evidence>
<feature type="transmembrane region" description="Helical" evidence="8">
    <location>
        <begin position="80"/>
        <end position="102"/>
    </location>
</feature>
<dbReference type="Pfam" id="PF07885">
    <property type="entry name" value="Ion_trans_2"/>
    <property type="match status" value="1"/>
</dbReference>
<dbReference type="GO" id="GO:0008076">
    <property type="term" value="C:voltage-gated potassium channel complex"/>
    <property type="evidence" value="ECO:0007669"/>
    <property type="project" value="InterPro"/>
</dbReference>
<feature type="transmembrane region" description="Helical" evidence="8">
    <location>
        <begin position="54"/>
        <end position="73"/>
    </location>
</feature>
<dbReference type="Gene3D" id="1.20.120.350">
    <property type="entry name" value="Voltage-gated potassium channels. Chain C"/>
    <property type="match status" value="1"/>
</dbReference>
<evidence type="ECO:0000256" key="3">
    <source>
        <dbReference type="ARBA" id="ARBA00022692"/>
    </source>
</evidence>
<proteinExistence type="predicted"/>
<dbReference type="PANTHER" id="PTHR11537:SF254">
    <property type="entry name" value="POTASSIUM VOLTAGE-GATED CHANNEL PROTEIN SHAB"/>
    <property type="match status" value="1"/>
</dbReference>
<organism evidence="10 11">
    <name type="scientific">Pararhodobacter aggregans</name>
    <dbReference type="NCBI Taxonomy" id="404875"/>
    <lineage>
        <taxon>Bacteria</taxon>
        <taxon>Pseudomonadati</taxon>
        <taxon>Pseudomonadota</taxon>
        <taxon>Alphaproteobacteria</taxon>
        <taxon>Rhodobacterales</taxon>
        <taxon>Paracoccaceae</taxon>
        <taxon>Pararhodobacter</taxon>
    </lineage>
</organism>
<dbReference type="InterPro" id="IPR003938">
    <property type="entry name" value="K_chnl_volt-dep_EAG/ELK/ERG"/>
</dbReference>
<evidence type="ECO:0000313" key="10">
    <source>
        <dbReference type="EMBL" id="PVE46189.1"/>
    </source>
</evidence>
<keyword evidence="11" id="KW-1185">Reference proteome</keyword>
<dbReference type="Proteomes" id="UP000244810">
    <property type="component" value="Unassembled WGS sequence"/>
</dbReference>
<feature type="transmembrane region" description="Helical" evidence="8">
    <location>
        <begin position="141"/>
        <end position="162"/>
    </location>
</feature>